<evidence type="ECO:0000313" key="3">
    <source>
        <dbReference type="Proteomes" id="UP001151760"/>
    </source>
</evidence>
<name>A0ABQ5EMA4_9ASTR</name>
<feature type="compositionally biased region" description="Acidic residues" evidence="1">
    <location>
        <begin position="51"/>
        <end position="69"/>
    </location>
</feature>
<comment type="caution">
    <text evidence="2">The sequence shown here is derived from an EMBL/GenBank/DDBJ whole genome shotgun (WGS) entry which is preliminary data.</text>
</comment>
<protein>
    <submittedName>
        <fullName evidence="2">Uncharacterized protein</fullName>
    </submittedName>
</protein>
<reference evidence="2" key="2">
    <citation type="submission" date="2022-01" db="EMBL/GenBank/DDBJ databases">
        <authorList>
            <person name="Yamashiro T."/>
            <person name="Shiraishi A."/>
            <person name="Satake H."/>
            <person name="Nakayama K."/>
        </authorList>
    </citation>
    <scope>NUCLEOTIDE SEQUENCE</scope>
</reference>
<sequence length="560" mass="64398">MSPVSRLESMRQEMLTVRGEGSSAAQNGEYEYFLDTDSDATLSSSLSSDDDKNDAEDSDMEINDDDFKEGDDTAIGFGVLVYDKTNELPKFTPISPTVTCSSLEDYTMLLNDPLENEFTDLMCRPVFTDTHTTFMVANPEGNPKETYKDTVDQQMSSPSATTTHNLTTNPQHNSIQAKAKKLMAKAKHNKLNLNFKKETIKKFKEFDQKLEALSKINVPKAIEEFVQAKVMLEMKKQMAKHVPNVVADFVKPCLNNIIKLYNRMYQNRSFETHETHQQLHNILMESIITLDQENLDAQDTEPTFKKRPHDDQDPPNNREGEKRRKIRKDASESSSKSSKKDKSPMDSTHDDIPADQPYDPVEEMIQKHSNPERFPNPNDKSVLMEADKGIKHNWFDMLLESNIEQDENNSLRLSTVMVSKKVKELIKKEKLTIVDLECAGLEMLKSRYAVCLRLSLGDTEDMYLLKVQGKLHHLKLEYENDFINALLLYIQRVVIKNIIEDTQLEKGVVYLNKYYVKSLMLREEVYKFCDGTLMKVQDNLQKMLNENRLGRGNKNLMGRD</sequence>
<evidence type="ECO:0000256" key="1">
    <source>
        <dbReference type="SAM" id="MobiDB-lite"/>
    </source>
</evidence>
<evidence type="ECO:0000313" key="2">
    <source>
        <dbReference type="EMBL" id="GJT52054.1"/>
    </source>
</evidence>
<feature type="region of interest" description="Disordered" evidence="1">
    <location>
        <begin position="1"/>
        <end position="69"/>
    </location>
</feature>
<dbReference type="EMBL" id="BQNB010016459">
    <property type="protein sequence ID" value="GJT52054.1"/>
    <property type="molecule type" value="Genomic_DNA"/>
</dbReference>
<feature type="compositionally biased region" description="Basic and acidic residues" evidence="1">
    <location>
        <begin position="338"/>
        <end position="352"/>
    </location>
</feature>
<keyword evidence="3" id="KW-1185">Reference proteome</keyword>
<feature type="compositionally biased region" description="Basic and acidic residues" evidence="1">
    <location>
        <begin position="302"/>
        <end position="322"/>
    </location>
</feature>
<feature type="region of interest" description="Disordered" evidence="1">
    <location>
        <begin position="299"/>
        <end position="357"/>
    </location>
</feature>
<gene>
    <name evidence="2" type="ORF">Tco_0978211</name>
</gene>
<organism evidence="2 3">
    <name type="scientific">Tanacetum coccineum</name>
    <dbReference type="NCBI Taxonomy" id="301880"/>
    <lineage>
        <taxon>Eukaryota</taxon>
        <taxon>Viridiplantae</taxon>
        <taxon>Streptophyta</taxon>
        <taxon>Embryophyta</taxon>
        <taxon>Tracheophyta</taxon>
        <taxon>Spermatophyta</taxon>
        <taxon>Magnoliopsida</taxon>
        <taxon>eudicotyledons</taxon>
        <taxon>Gunneridae</taxon>
        <taxon>Pentapetalae</taxon>
        <taxon>asterids</taxon>
        <taxon>campanulids</taxon>
        <taxon>Asterales</taxon>
        <taxon>Asteraceae</taxon>
        <taxon>Asteroideae</taxon>
        <taxon>Anthemideae</taxon>
        <taxon>Anthemidinae</taxon>
        <taxon>Tanacetum</taxon>
    </lineage>
</organism>
<proteinExistence type="predicted"/>
<reference evidence="2" key="1">
    <citation type="journal article" date="2022" name="Int. J. Mol. Sci.">
        <title>Draft Genome of Tanacetum Coccineum: Genomic Comparison of Closely Related Tanacetum-Family Plants.</title>
        <authorList>
            <person name="Yamashiro T."/>
            <person name="Shiraishi A."/>
            <person name="Nakayama K."/>
            <person name="Satake H."/>
        </authorList>
    </citation>
    <scope>NUCLEOTIDE SEQUENCE</scope>
</reference>
<accession>A0ABQ5EMA4</accession>
<dbReference type="Proteomes" id="UP001151760">
    <property type="component" value="Unassembled WGS sequence"/>
</dbReference>